<proteinExistence type="predicted"/>
<dbReference type="PROSITE" id="PS51257">
    <property type="entry name" value="PROKAR_LIPOPROTEIN"/>
    <property type="match status" value="1"/>
</dbReference>
<feature type="signal peptide" evidence="1">
    <location>
        <begin position="1"/>
        <end position="20"/>
    </location>
</feature>
<dbReference type="OrthoDB" id="6402803at2"/>
<dbReference type="Proteomes" id="UP000288212">
    <property type="component" value="Unassembled WGS sequence"/>
</dbReference>
<comment type="caution">
    <text evidence="2">The sequence shown here is derived from an EMBL/GenBank/DDBJ whole genome shotgun (WGS) entry which is preliminary data.</text>
</comment>
<protein>
    <submittedName>
        <fullName evidence="2">Uncharacterized protein</fullName>
    </submittedName>
</protein>
<evidence type="ECO:0000313" key="2">
    <source>
        <dbReference type="EMBL" id="RUO20642.1"/>
    </source>
</evidence>
<gene>
    <name evidence="2" type="ORF">CWE06_04850</name>
</gene>
<reference evidence="2 3" key="1">
    <citation type="journal article" date="2011" name="Front. Microbiol.">
        <title>Genomic signatures of strain selection and enhancement in Bacillus atrophaeus var. globigii, a historical biowarfare simulant.</title>
        <authorList>
            <person name="Gibbons H.S."/>
            <person name="Broomall S.M."/>
            <person name="McNew L.A."/>
            <person name="Daligault H."/>
            <person name="Chapman C."/>
            <person name="Bruce D."/>
            <person name="Karavis M."/>
            <person name="Krepps M."/>
            <person name="McGregor P.A."/>
            <person name="Hong C."/>
            <person name="Park K.H."/>
            <person name="Akmal A."/>
            <person name="Feldman A."/>
            <person name="Lin J.S."/>
            <person name="Chang W.E."/>
            <person name="Higgs B.W."/>
            <person name="Demirev P."/>
            <person name="Lindquist J."/>
            <person name="Liem A."/>
            <person name="Fochler E."/>
            <person name="Read T.D."/>
            <person name="Tapia R."/>
            <person name="Johnson S."/>
            <person name="Bishop-Lilly K.A."/>
            <person name="Detter C."/>
            <person name="Han C."/>
            <person name="Sozhamannan S."/>
            <person name="Rosenzweig C.N."/>
            <person name="Skowronski E.W."/>
        </authorList>
    </citation>
    <scope>NUCLEOTIDE SEQUENCE [LARGE SCALE GENOMIC DNA]</scope>
    <source>
        <strain evidence="2 3">AK5</strain>
    </source>
</reference>
<dbReference type="AlphaFoldDB" id="A0A432VVN6"/>
<keyword evidence="3" id="KW-1185">Reference proteome</keyword>
<dbReference type="EMBL" id="PIPI01000002">
    <property type="protein sequence ID" value="RUO20642.1"/>
    <property type="molecule type" value="Genomic_DNA"/>
</dbReference>
<organism evidence="2 3">
    <name type="scientific">Aliidiomarina haloalkalitolerans</name>
    <dbReference type="NCBI Taxonomy" id="859059"/>
    <lineage>
        <taxon>Bacteria</taxon>
        <taxon>Pseudomonadati</taxon>
        <taxon>Pseudomonadota</taxon>
        <taxon>Gammaproteobacteria</taxon>
        <taxon>Alteromonadales</taxon>
        <taxon>Idiomarinaceae</taxon>
        <taxon>Aliidiomarina</taxon>
    </lineage>
</organism>
<dbReference type="RefSeq" id="WP_126791746.1">
    <property type="nucleotide sequence ID" value="NZ_PIPI01000002.1"/>
</dbReference>
<keyword evidence="1" id="KW-0732">Signal</keyword>
<feature type="chain" id="PRO_5019192472" evidence="1">
    <location>
        <begin position="21"/>
        <end position="73"/>
    </location>
</feature>
<evidence type="ECO:0000313" key="3">
    <source>
        <dbReference type="Proteomes" id="UP000288212"/>
    </source>
</evidence>
<accession>A0A432VVN6</accession>
<name>A0A432VVN6_9GAMM</name>
<sequence length="73" mass="7770">MKACVIGGFALLMLAGCTSTGGYQTAAKSEIDWDKVNQVERSAAAGSNRVIWVNPPMKEVERNIPAESNNGSQ</sequence>
<evidence type="ECO:0000256" key="1">
    <source>
        <dbReference type="SAM" id="SignalP"/>
    </source>
</evidence>